<accession>A0A2V4CNC4</accession>
<protein>
    <submittedName>
        <fullName evidence="1">Uncharacterized protein</fullName>
    </submittedName>
</protein>
<reference evidence="1 2" key="1">
    <citation type="submission" date="2018-05" db="EMBL/GenBank/DDBJ databases">
        <title>Flavobacterium sp. strain IMCC34758, incomplete genome.</title>
        <authorList>
            <person name="Joung Y."/>
        </authorList>
    </citation>
    <scope>NUCLEOTIDE SEQUENCE [LARGE SCALE GENOMIC DNA]</scope>
    <source>
        <strain evidence="1 2">IMCC34758</strain>
    </source>
</reference>
<evidence type="ECO:0000313" key="2">
    <source>
        <dbReference type="Proteomes" id="UP000247681"/>
    </source>
</evidence>
<dbReference type="EMBL" id="QJHL01000001">
    <property type="protein sequence ID" value="PXY47134.1"/>
    <property type="molecule type" value="Genomic_DNA"/>
</dbReference>
<gene>
    <name evidence="1" type="ORF">DMB68_08300</name>
</gene>
<keyword evidence="2" id="KW-1185">Reference proteome</keyword>
<comment type="caution">
    <text evidence="1">The sequence shown here is derived from an EMBL/GenBank/DDBJ whole genome shotgun (WGS) entry which is preliminary data.</text>
</comment>
<organism evidence="1 2">
    <name type="scientific">Flavobacterium hydrophilum</name>
    <dbReference type="NCBI Taxonomy" id="2211445"/>
    <lineage>
        <taxon>Bacteria</taxon>
        <taxon>Pseudomonadati</taxon>
        <taxon>Bacteroidota</taxon>
        <taxon>Flavobacteriia</taxon>
        <taxon>Flavobacteriales</taxon>
        <taxon>Flavobacteriaceae</taxon>
        <taxon>Flavobacterium</taxon>
    </lineage>
</organism>
<dbReference type="Proteomes" id="UP000247681">
    <property type="component" value="Unassembled WGS sequence"/>
</dbReference>
<sequence length="172" mass="19617">MPNKTKTNLTKNTMKKLLTTIVFFIAVISFAQSPIIKQFREVVKDAPNQFTNFQKDLLSDNPEKHNKLYNSTIEDTAISNNFISQTEGQNGVYIIRFDVANLDGMMLKMFLTISEQYIKELNEMEKSGAYTGRDYQANGENITELKDNKGNLAVEYISNATEHLIMVYGKLI</sequence>
<name>A0A2V4CNC4_9FLAO</name>
<dbReference type="AlphaFoldDB" id="A0A2V4CNC4"/>
<proteinExistence type="predicted"/>
<evidence type="ECO:0000313" key="1">
    <source>
        <dbReference type="EMBL" id="PXY47134.1"/>
    </source>
</evidence>